<keyword evidence="4 8" id="KW-0479">Metal-binding</keyword>
<feature type="domain" description="ATP-grasp" evidence="9">
    <location>
        <begin position="9"/>
        <end position="218"/>
    </location>
</feature>
<feature type="binding site" evidence="8">
    <location>
        <position position="45"/>
    </location>
    <ligand>
        <name>ATP</name>
        <dbReference type="ChEBI" id="CHEBI:30616"/>
    </ligand>
</feature>
<keyword evidence="6 8" id="KW-0067">ATP-binding</keyword>
<feature type="binding site" evidence="8">
    <location>
        <position position="91"/>
    </location>
    <ligand>
        <name>ATP</name>
        <dbReference type="ChEBI" id="CHEBI:30616"/>
    </ligand>
</feature>
<comment type="function">
    <text evidence="8">Succinyl-CoA synthetase functions in the citric acid cycle (TCA), coupling the hydrolysis of succinyl-CoA to the synthesis of either ATP or GTP and thus represents the only step of substrate-level phosphorylation in the TCA. The beta subunit provides nucleotide specificity of the enzyme and binds the substrate succinate, while the binding sites for coenzyme A and phosphate are found in the alpha subunit.</text>
</comment>
<comment type="pathway">
    <text evidence="8">Carbohydrate metabolism; tricarboxylic acid cycle; succinate from succinyl-CoA (ligase route): step 1/1.</text>
</comment>
<dbReference type="Gene3D" id="3.30.1490.20">
    <property type="entry name" value="ATP-grasp fold, A domain"/>
    <property type="match status" value="1"/>
</dbReference>
<dbReference type="PROSITE" id="PS50975">
    <property type="entry name" value="ATP_GRASP"/>
    <property type="match status" value="1"/>
</dbReference>
<evidence type="ECO:0000256" key="6">
    <source>
        <dbReference type="ARBA" id="ARBA00022840"/>
    </source>
</evidence>
<dbReference type="PANTHER" id="PTHR11815:SF10">
    <property type="entry name" value="SUCCINATE--COA LIGASE [GDP-FORMING] SUBUNIT BETA, MITOCHONDRIAL"/>
    <property type="match status" value="1"/>
</dbReference>
<dbReference type="PROSITE" id="PS01217">
    <property type="entry name" value="SUCCINYL_COA_LIG_3"/>
    <property type="match status" value="1"/>
</dbReference>
<dbReference type="GO" id="GO:0006099">
    <property type="term" value="P:tricarboxylic acid cycle"/>
    <property type="evidence" value="ECO:0007669"/>
    <property type="project" value="UniProtKB-UniRule"/>
</dbReference>
<dbReference type="SUPFAM" id="SSF52210">
    <property type="entry name" value="Succinyl-CoA synthetase domains"/>
    <property type="match status" value="1"/>
</dbReference>
<dbReference type="Pfam" id="PF08442">
    <property type="entry name" value="ATP-grasp_2"/>
    <property type="match status" value="1"/>
</dbReference>
<dbReference type="GO" id="GO:0005829">
    <property type="term" value="C:cytosol"/>
    <property type="evidence" value="ECO:0007669"/>
    <property type="project" value="TreeGrafter"/>
</dbReference>
<feature type="binding site" evidence="8">
    <location>
        <begin position="52"/>
        <end position="54"/>
    </location>
    <ligand>
        <name>ATP</name>
        <dbReference type="ChEBI" id="CHEBI:30616"/>
    </ligand>
</feature>
<dbReference type="UniPathway" id="UPA00223">
    <property type="reaction ID" value="UER00999"/>
</dbReference>
<dbReference type="GO" id="GO:0005524">
    <property type="term" value="F:ATP binding"/>
    <property type="evidence" value="ECO:0007669"/>
    <property type="project" value="UniProtKB-UniRule"/>
</dbReference>
<gene>
    <name evidence="8" type="primary">sucC</name>
    <name evidence="10" type="ordered locus">Afer_0319</name>
</gene>
<comment type="catalytic activity">
    <reaction evidence="8">
        <text>succinate + ATP + CoA = succinyl-CoA + ADP + phosphate</text>
        <dbReference type="Rhea" id="RHEA:17661"/>
        <dbReference type="ChEBI" id="CHEBI:30031"/>
        <dbReference type="ChEBI" id="CHEBI:30616"/>
        <dbReference type="ChEBI" id="CHEBI:43474"/>
        <dbReference type="ChEBI" id="CHEBI:57287"/>
        <dbReference type="ChEBI" id="CHEBI:57292"/>
        <dbReference type="ChEBI" id="CHEBI:456216"/>
        <dbReference type="EC" id="6.2.1.5"/>
    </reaction>
</comment>
<dbReference type="EC" id="6.2.1.5" evidence="8"/>
<sequence length="382" mass="40516">MDLKEYQGKDLFRRFGVPTSEGRVCVTVEEAVAAAETLGYPVVVKAQVLVGGRGKAGGVRVAATEEALREAAGAILGMDLKGHRVKEVWIEPASDIRREYYASFTLDRTARQYLLMLSAMGGVDIEEVARTHPEAIARVHIDPIDGLTPALAEQAVATAGIDEGREELPAMLGALYRAFVEGDADLVEVNPLIVRSDGKLWALDAKVTLDDSAAFRHPEWEAYRADEELDSREAIARARGLNYIGLEGSVGIIANGAGLAMSTLDVVQQVGGRAANFLDLGGGAGADTMTAALEVIATDPQVRALLVNIFGGITRCDEVARGIVAALERVRLPFPMVVRLDGTNAAEGRAILSSVVSDSIIVEPTMIKAAERAVAEASKAVA</sequence>
<dbReference type="FunFam" id="3.40.50.261:FF:000007">
    <property type="entry name" value="Succinate--CoA ligase [ADP-forming] subunit beta"/>
    <property type="match status" value="1"/>
</dbReference>
<dbReference type="Gene3D" id="3.40.50.261">
    <property type="entry name" value="Succinyl-CoA synthetase domains"/>
    <property type="match status" value="1"/>
</dbReference>
<dbReference type="GO" id="GO:0006104">
    <property type="term" value="P:succinyl-CoA metabolic process"/>
    <property type="evidence" value="ECO:0007669"/>
    <property type="project" value="TreeGrafter"/>
</dbReference>
<dbReference type="InterPro" id="IPR011761">
    <property type="entry name" value="ATP-grasp"/>
</dbReference>
<dbReference type="InterPro" id="IPR005809">
    <property type="entry name" value="Succ_CoA_ligase-like_bsu"/>
</dbReference>
<dbReference type="Gene3D" id="3.30.470.20">
    <property type="entry name" value="ATP-grasp fold, B domain"/>
    <property type="match status" value="1"/>
</dbReference>
<feature type="binding site" evidence="8">
    <location>
        <position position="255"/>
    </location>
    <ligand>
        <name>substrate</name>
        <note>ligand shared with subunit alpha</note>
    </ligand>
</feature>
<keyword evidence="5 8" id="KW-0547">Nucleotide-binding</keyword>
<comment type="similarity">
    <text evidence="1 8">Belongs to the succinate/malate CoA ligase beta subunit family.</text>
</comment>
<reference evidence="10 11" key="1">
    <citation type="journal article" date="2009" name="Stand. Genomic Sci.">
        <title>Complete genome sequence of Acidimicrobium ferrooxidans type strain (ICP).</title>
        <authorList>
            <person name="Clum A."/>
            <person name="Nolan M."/>
            <person name="Lang E."/>
            <person name="Glavina Del Rio T."/>
            <person name="Tice H."/>
            <person name="Copeland A."/>
            <person name="Cheng J.F."/>
            <person name="Lucas S."/>
            <person name="Chen F."/>
            <person name="Bruce D."/>
            <person name="Goodwin L."/>
            <person name="Pitluck S."/>
            <person name="Ivanova N."/>
            <person name="Mavrommatis K."/>
            <person name="Mikhailova N."/>
            <person name="Pati A."/>
            <person name="Chen A."/>
            <person name="Palaniappan K."/>
            <person name="Goker M."/>
            <person name="Spring S."/>
            <person name="Land M."/>
            <person name="Hauser L."/>
            <person name="Chang Y.J."/>
            <person name="Jeffries C.C."/>
            <person name="Chain P."/>
            <person name="Bristow J."/>
            <person name="Eisen J.A."/>
            <person name="Markowitz V."/>
            <person name="Hugenholtz P."/>
            <person name="Kyrpides N.C."/>
            <person name="Klenk H.P."/>
            <person name="Lapidus A."/>
        </authorList>
    </citation>
    <scope>NUCLEOTIDE SEQUENCE [LARGE SCALE GENOMIC DNA]</scope>
    <source>
        <strain evidence="11">DSM 10331 / JCM 15462 / NBRC 103882 / ICP</strain>
    </source>
</reference>
<dbReference type="STRING" id="525909.Afer_0319"/>
<dbReference type="GO" id="GO:0000287">
    <property type="term" value="F:magnesium ion binding"/>
    <property type="evidence" value="ECO:0007669"/>
    <property type="project" value="UniProtKB-UniRule"/>
</dbReference>
<dbReference type="GO" id="GO:0004775">
    <property type="term" value="F:succinate-CoA ligase (ADP-forming) activity"/>
    <property type="evidence" value="ECO:0007669"/>
    <property type="project" value="UniProtKB-UniRule"/>
</dbReference>
<evidence type="ECO:0000259" key="9">
    <source>
        <dbReference type="PROSITE" id="PS50975"/>
    </source>
</evidence>
<dbReference type="NCBIfam" id="TIGR01016">
    <property type="entry name" value="sucCoAbeta"/>
    <property type="match status" value="1"/>
</dbReference>
<dbReference type="NCBIfam" id="NF001913">
    <property type="entry name" value="PRK00696.1"/>
    <property type="match status" value="1"/>
</dbReference>
<feature type="binding site" evidence="8">
    <location>
        <position position="94"/>
    </location>
    <ligand>
        <name>ATP</name>
        <dbReference type="ChEBI" id="CHEBI:30616"/>
    </ligand>
</feature>
<proteinExistence type="inferred from homology"/>
<feature type="binding site" evidence="8">
    <location>
        <position position="190"/>
    </location>
    <ligand>
        <name>Mg(2+)</name>
        <dbReference type="ChEBI" id="CHEBI:18420"/>
    </ligand>
</feature>
<evidence type="ECO:0000313" key="10">
    <source>
        <dbReference type="EMBL" id="ACU53287.1"/>
    </source>
</evidence>
<dbReference type="Pfam" id="PF00549">
    <property type="entry name" value="Ligase_CoA"/>
    <property type="match status" value="1"/>
</dbReference>
<name>C7M2P3_ACIFD</name>
<keyword evidence="3 8" id="KW-0436">Ligase</keyword>
<feature type="binding site" evidence="8">
    <location>
        <position position="204"/>
    </location>
    <ligand>
        <name>Mg(2+)</name>
        <dbReference type="ChEBI" id="CHEBI:18420"/>
    </ligand>
</feature>
<dbReference type="HAMAP" id="MF_00558">
    <property type="entry name" value="Succ_CoA_beta"/>
    <property type="match status" value="1"/>
</dbReference>
<dbReference type="InterPro" id="IPR013650">
    <property type="entry name" value="ATP-grasp_succ-CoA_synth-type"/>
</dbReference>
<dbReference type="eggNOG" id="COG0045">
    <property type="taxonomic scope" value="Bacteria"/>
</dbReference>
<dbReference type="InterPro" id="IPR013815">
    <property type="entry name" value="ATP_grasp_subdomain_1"/>
</dbReference>
<keyword evidence="7 8" id="KW-0460">Magnesium</keyword>
<keyword evidence="2 8" id="KW-0816">Tricarboxylic acid cycle</keyword>
<dbReference type="InterPro" id="IPR017866">
    <property type="entry name" value="Succ-CoA_synthase_bsu_CS"/>
</dbReference>
<feature type="binding site" evidence="8">
    <location>
        <begin position="312"/>
        <end position="314"/>
    </location>
    <ligand>
        <name>substrate</name>
        <note>ligand shared with subunit alpha</note>
    </ligand>
</feature>
<dbReference type="GO" id="GO:0042709">
    <property type="term" value="C:succinate-CoA ligase complex"/>
    <property type="evidence" value="ECO:0007669"/>
    <property type="project" value="TreeGrafter"/>
</dbReference>
<dbReference type="GO" id="GO:0004776">
    <property type="term" value="F:succinate-CoA ligase (GDP-forming) activity"/>
    <property type="evidence" value="ECO:0007669"/>
    <property type="project" value="RHEA"/>
</dbReference>
<dbReference type="EMBL" id="CP001631">
    <property type="protein sequence ID" value="ACU53287.1"/>
    <property type="molecule type" value="Genomic_DNA"/>
</dbReference>
<comment type="catalytic activity">
    <reaction evidence="8">
        <text>GTP + succinate + CoA = succinyl-CoA + GDP + phosphate</text>
        <dbReference type="Rhea" id="RHEA:22120"/>
        <dbReference type="ChEBI" id="CHEBI:30031"/>
        <dbReference type="ChEBI" id="CHEBI:37565"/>
        <dbReference type="ChEBI" id="CHEBI:43474"/>
        <dbReference type="ChEBI" id="CHEBI:57287"/>
        <dbReference type="ChEBI" id="CHEBI:57292"/>
        <dbReference type="ChEBI" id="CHEBI:58189"/>
    </reaction>
</comment>
<evidence type="ECO:0000256" key="8">
    <source>
        <dbReference type="HAMAP-Rule" id="MF_00558"/>
    </source>
</evidence>
<evidence type="ECO:0000256" key="1">
    <source>
        <dbReference type="ARBA" id="ARBA00009182"/>
    </source>
</evidence>
<dbReference type="HOGENOM" id="CLU_037430_0_2_11"/>
<evidence type="ECO:0000256" key="2">
    <source>
        <dbReference type="ARBA" id="ARBA00022532"/>
    </source>
</evidence>
<dbReference type="AlphaFoldDB" id="C7M2P3"/>
<comment type="subunit">
    <text evidence="8">Heterotetramer of two alpha and two beta subunits.</text>
</comment>
<keyword evidence="11" id="KW-1185">Reference proteome</keyword>
<dbReference type="PANTHER" id="PTHR11815">
    <property type="entry name" value="SUCCINYL-COA SYNTHETASE BETA CHAIN"/>
    <property type="match status" value="1"/>
</dbReference>
<evidence type="ECO:0000256" key="5">
    <source>
        <dbReference type="ARBA" id="ARBA00022741"/>
    </source>
</evidence>
<dbReference type="SUPFAM" id="SSF56059">
    <property type="entry name" value="Glutathione synthetase ATP-binding domain-like"/>
    <property type="match status" value="1"/>
</dbReference>
<organism evidence="10 11">
    <name type="scientific">Acidimicrobium ferrooxidans (strain DSM 10331 / JCM 15462 / NBRC 103882 / ICP)</name>
    <dbReference type="NCBI Taxonomy" id="525909"/>
    <lineage>
        <taxon>Bacteria</taxon>
        <taxon>Bacillati</taxon>
        <taxon>Actinomycetota</taxon>
        <taxon>Acidimicrobiia</taxon>
        <taxon>Acidimicrobiales</taxon>
        <taxon>Acidimicrobiaceae</taxon>
        <taxon>Acidimicrobium</taxon>
    </lineage>
</organism>
<dbReference type="KEGG" id="afo:Afer_0319"/>
<dbReference type="InterPro" id="IPR005811">
    <property type="entry name" value="SUCC_ACL_C"/>
</dbReference>
<comment type="cofactor">
    <cofactor evidence="8">
        <name>Mg(2+)</name>
        <dbReference type="ChEBI" id="CHEBI:18420"/>
    </cofactor>
    <text evidence="8">Binds 1 Mg(2+) ion per subunit.</text>
</comment>
<dbReference type="Proteomes" id="UP000000771">
    <property type="component" value="Chromosome"/>
</dbReference>
<dbReference type="InterPro" id="IPR016102">
    <property type="entry name" value="Succinyl-CoA_synth-like"/>
</dbReference>
<dbReference type="PIRSF" id="PIRSF001554">
    <property type="entry name" value="SucCS_beta"/>
    <property type="match status" value="1"/>
</dbReference>
<evidence type="ECO:0000256" key="4">
    <source>
        <dbReference type="ARBA" id="ARBA00022723"/>
    </source>
</evidence>
<dbReference type="OrthoDB" id="9802602at2"/>
<feature type="binding site" evidence="8">
    <location>
        <position position="99"/>
    </location>
    <ligand>
        <name>ATP</name>
        <dbReference type="ChEBI" id="CHEBI:30616"/>
    </ligand>
</feature>
<evidence type="ECO:0000313" key="11">
    <source>
        <dbReference type="Proteomes" id="UP000000771"/>
    </source>
</evidence>
<accession>C7M2P3</accession>
<evidence type="ECO:0000256" key="7">
    <source>
        <dbReference type="ARBA" id="ARBA00022842"/>
    </source>
</evidence>
<evidence type="ECO:0000256" key="3">
    <source>
        <dbReference type="ARBA" id="ARBA00022598"/>
    </source>
</evidence>
<dbReference type="RefSeq" id="WP_015797788.1">
    <property type="nucleotide sequence ID" value="NC_013124.1"/>
</dbReference>
<protein>
    <recommendedName>
        <fullName evidence="8">Succinate--CoA ligase [ADP-forming] subunit beta</fullName>
        <ecNumber evidence="8">6.2.1.5</ecNumber>
    </recommendedName>
    <alternativeName>
        <fullName evidence="8">Succinyl-CoA synthetase subunit beta</fullName>
        <shortName evidence="8">SCS-beta</shortName>
    </alternativeName>
</protein>
<dbReference type="FunFam" id="3.30.470.20:FF:000002">
    <property type="entry name" value="Succinate--CoA ligase [ADP-forming] subunit beta"/>
    <property type="match status" value="1"/>
</dbReference>